<feature type="region of interest" description="Disordered" evidence="2">
    <location>
        <begin position="457"/>
        <end position="477"/>
    </location>
</feature>
<dbReference type="Proteomes" id="UP001165122">
    <property type="component" value="Unassembled WGS sequence"/>
</dbReference>
<reference evidence="5" key="1">
    <citation type="journal article" date="2023" name="Commun. Biol.">
        <title>Genome analysis of Parmales, the sister group of diatoms, reveals the evolutionary specialization of diatoms from phago-mixotrophs to photoautotrophs.</title>
        <authorList>
            <person name="Ban H."/>
            <person name="Sato S."/>
            <person name="Yoshikawa S."/>
            <person name="Yamada K."/>
            <person name="Nakamura Y."/>
            <person name="Ichinomiya M."/>
            <person name="Sato N."/>
            <person name="Blanc-Mathieu R."/>
            <person name="Endo H."/>
            <person name="Kuwata A."/>
            <person name="Ogata H."/>
        </authorList>
    </citation>
    <scope>NUCLEOTIDE SEQUENCE [LARGE SCALE GENOMIC DNA]</scope>
    <source>
        <strain evidence="5">NIES 3700</strain>
    </source>
</reference>
<dbReference type="CDD" id="cd00051">
    <property type="entry name" value="EFh"/>
    <property type="match status" value="1"/>
</dbReference>
<gene>
    <name evidence="4" type="ORF">TrLO_g1564</name>
</gene>
<evidence type="ECO:0000259" key="3">
    <source>
        <dbReference type="PROSITE" id="PS50222"/>
    </source>
</evidence>
<dbReference type="PROSITE" id="PS00018">
    <property type="entry name" value="EF_HAND_1"/>
    <property type="match status" value="2"/>
</dbReference>
<sequence length="499" mass="55647">MGMHVFLQYDPDNMTGDQFGSGSRTQTLPNSFSGHSLTAPLAHVERSNGSGPGPATAGGFTLADQSDSSSDESDEFLPQIPPTRKIIRPLEDSNRVLTLSKSGFKDPTRPIPKTDPRPLWLIQQETRSKAKSLTARRKCSPEKMKNASLNGLLIGGIRAKPVDMKALAHTHATPRTPRGTKIEVSPNHLLIASSIIKTADQGTYDGAISINEMQIFLKGTVYEGFMIWLTGLDTGDAKRFKELDGDGSCTIEIDELGVAVAEFYLGEELSSILSFAQKTEEERIDKDKERRKSQILIEKKNVRLEIEKKQREVKTKHLANQSLHTAEGMEKLHSIQHKLKAACYSSFSFGMDLSYMFSKFDKDGNGTLDYEELRMLVRKVLKVPPTDVSDLELEALFNFLDFDNGGTIEQVELSDFLEKKDDESMALPSHMQYIGPKRTATEELCSLINFKTKEELNKEKKIPKPPPGEVPWNRKTKCEGNVKPMAGIGLQVYVPRGER</sequence>
<accession>A0A9W6ZXS7</accession>
<dbReference type="InterPro" id="IPR018247">
    <property type="entry name" value="EF_Hand_1_Ca_BS"/>
</dbReference>
<evidence type="ECO:0000256" key="2">
    <source>
        <dbReference type="SAM" id="MobiDB-lite"/>
    </source>
</evidence>
<keyword evidence="1" id="KW-0106">Calcium</keyword>
<dbReference type="PROSITE" id="PS50222">
    <property type="entry name" value="EF_HAND_2"/>
    <property type="match status" value="2"/>
</dbReference>
<name>A0A9W6ZXS7_9STRA</name>
<feature type="region of interest" description="Disordered" evidence="2">
    <location>
        <begin position="8"/>
        <end position="78"/>
    </location>
</feature>
<dbReference type="InterPro" id="IPR002048">
    <property type="entry name" value="EF_hand_dom"/>
</dbReference>
<protein>
    <recommendedName>
        <fullName evidence="3">EF-hand domain-containing protein</fullName>
    </recommendedName>
</protein>
<dbReference type="OrthoDB" id="416789at2759"/>
<evidence type="ECO:0000313" key="5">
    <source>
        <dbReference type="Proteomes" id="UP001165122"/>
    </source>
</evidence>
<proteinExistence type="predicted"/>
<evidence type="ECO:0000256" key="1">
    <source>
        <dbReference type="ARBA" id="ARBA00022837"/>
    </source>
</evidence>
<dbReference type="EMBL" id="BRXW01000488">
    <property type="protein sequence ID" value="GMH59302.1"/>
    <property type="molecule type" value="Genomic_DNA"/>
</dbReference>
<feature type="domain" description="EF-hand" evidence="3">
    <location>
        <begin position="348"/>
        <end position="383"/>
    </location>
</feature>
<comment type="caution">
    <text evidence="4">The sequence shown here is derived from an EMBL/GenBank/DDBJ whole genome shotgun (WGS) entry which is preliminary data.</text>
</comment>
<organism evidence="4 5">
    <name type="scientific">Triparma laevis f. longispina</name>
    <dbReference type="NCBI Taxonomy" id="1714387"/>
    <lineage>
        <taxon>Eukaryota</taxon>
        <taxon>Sar</taxon>
        <taxon>Stramenopiles</taxon>
        <taxon>Ochrophyta</taxon>
        <taxon>Bolidophyceae</taxon>
        <taxon>Parmales</taxon>
        <taxon>Triparmaceae</taxon>
        <taxon>Triparma</taxon>
    </lineage>
</organism>
<dbReference type="Pfam" id="PF13499">
    <property type="entry name" value="EF-hand_7"/>
    <property type="match status" value="1"/>
</dbReference>
<dbReference type="SMART" id="SM00054">
    <property type="entry name" value="EFh"/>
    <property type="match status" value="3"/>
</dbReference>
<dbReference type="InterPro" id="IPR011992">
    <property type="entry name" value="EF-hand-dom_pair"/>
</dbReference>
<feature type="domain" description="EF-hand" evidence="3">
    <location>
        <begin position="388"/>
        <end position="423"/>
    </location>
</feature>
<evidence type="ECO:0000313" key="4">
    <source>
        <dbReference type="EMBL" id="GMH59302.1"/>
    </source>
</evidence>
<dbReference type="GO" id="GO:0005509">
    <property type="term" value="F:calcium ion binding"/>
    <property type="evidence" value="ECO:0007669"/>
    <property type="project" value="InterPro"/>
</dbReference>
<dbReference type="SUPFAM" id="SSF47473">
    <property type="entry name" value="EF-hand"/>
    <property type="match status" value="1"/>
</dbReference>
<dbReference type="Gene3D" id="1.10.238.10">
    <property type="entry name" value="EF-hand"/>
    <property type="match status" value="1"/>
</dbReference>
<dbReference type="AlphaFoldDB" id="A0A9W6ZXS7"/>
<keyword evidence="5" id="KW-1185">Reference proteome</keyword>
<feature type="compositionally biased region" description="Polar residues" evidence="2">
    <location>
        <begin position="15"/>
        <end position="36"/>
    </location>
</feature>